<name>A0A327VZ62_9BACT</name>
<reference evidence="5 6" key="1">
    <citation type="submission" date="2018-06" db="EMBL/GenBank/DDBJ databases">
        <title>Genomic Encyclopedia of Archaeal and Bacterial Type Strains, Phase II (KMG-II): from individual species to whole genera.</title>
        <authorList>
            <person name="Goeker M."/>
        </authorList>
    </citation>
    <scope>NUCLEOTIDE SEQUENCE [LARGE SCALE GENOMIC DNA]</scope>
    <source>
        <strain evidence="5 6">DSM 29821</strain>
    </source>
</reference>
<dbReference type="InterPro" id="IPR036390">
    <property type="entry name" value="WH_DNA-bd_sf"/>
</dbReference>
<evidence type="ECO:0000259" key="4">
    <source>
        <dbReference type="PROSITE" id="PS51118"/>
    </source>
</evidence>
<dbReference type="InterPro" id="IPR036388">
    <property type="entry name" value="WH-like_DNA-bd_sf"/>
</dbReference>
<gene>
    <name evidence="5" type="ORF">CLV59_105303</name>
</gene>
<evidence type="ECO:0000256" key="2">
    <source>
        <dbReference type="ARBA" id="ARBA00023125"/>
    </source>
</evidence>
<dbReference type="OrthoDB" id="8231503at2"/>
<keyword evidence="6" id="KW-1185">Reference proteome</keyword>
<sequence length="123" mass="14094">MQNYERKTPQDLNCGITVYMKIMGGKWKPCIIDLIHRGCHRPSEMHRQLPEATPRVIDIQLRELEVYGIVCKELQPGFPLRSDYYLTPLGESLLPVISLIDKWGATNADHVQQVTANLNAYTE</sequence>
<evidence type="ECO:0000313" key="5">
    <source>
        <dbReference type="EMBL" id="RAJ80195.1"/>
    </source>
</evidence>
<evidence type="ECO:0000313" key="6">
    <source>
        <dbReference type="Proteomes" id="UP000249819"/>
    </source>
</evidence>
<dbReference type="PANTHER" id="PTHR33204">
    <property type="entry name" value="TRANSCRIPTIONAL REGULATOR, MARR FAMILY"/>
    <property type="match status" value="1"/>
</dbReference>
<keyword evidence="3" id="KW-0804">Transcription</keyword>
<protein>
    <submittedName>
        <fullName evidence="5">DNA-binding HxlR family transcriptional regulator</fullName>
    </submittedName>
</protein>
<accession>A0A327VZ62</accession>
<comment type="caution">
    <text evidence="5">The sequence shown here is derived from an EMBL/GenBank/DDBJ whole genome shotgun (WGS) entry which is preliminary data.</text>
</comment>
<evidence type="ECO:0000256" key="1">
    <source>
        <dbReference type="ARBA" id="ARBA00023015"/>
    </source>
</evidence>
<dbReference type="PANTHER" id="PTHR33204:SF29">
    <property type="entry name" value="TRANSCRIPTIONAL REGULATOR"/>
    <property type="match status" value="1"/>
</dbReference>
<keyword evidence="2 5" id="KW-0238">DNA-binding</keyword>
<dbReference type="EMBL" id="QLMA01000005">
    <property type="protein sequence ID" value="RAJ80195.1"/>
    <property type="molecule type" value="Genomic_DNA"/>
</dbReference>
<dbReference type="PROSITE" id="PS51118">
    <property type="entry name" value="HTH_HXLR"/>
    <property type="match status" value="1"/>
</dbReference>
<dbReference type="Proteomes" id="UP000249819">
    <property type="component" value="Unassembled WGS sequence"/>
</dbReference>
<evidence type="ECO:0000256" key="3">
    <source>
        <dbReference type="ARBA" id="ARBA00023163"/>
    </source>
</evidence>
<dbReference type="GO" id="GO:0003677">
    <property type="term" value="F:DNA binding"/>
    <property type="evidence" value="ECO:0007669"/>
    <property type="project" value="UniProtKB-KW"/>
</dbReference>
<dbReference type="Pfam" id="PF01638">
    <property type="entry name" value="HxlR"/>
    <property type="match status" value="1"/>
</dbReference>
<proteinExistence type="predicted"/>
<dbReference type="RefSeq" id="WP_111593205.1">
    <property type="nucleotide sequence ID" value="NZ_QLMA01000005.1"/>
</dbReference>
<dbReference type="SUPFAM" id="SSF46785">
    <property type="entry name" value="Winged helix' DNA-binding domain"/>
    <property type="match status" value="1"/>
</dbReference>
<feature type="domain" description="HTH hxlR-type" evidence="4">
    <location>
        <begin position="14"/>
        <end position="112"/>
    </location>
</feature>
<dbReference type="AlphaFoldDB" id="A0A327VZ62"/>
<dbReference type="Gene3D" id="1.10.10.10">
    <property type="entry name" value="Winged helix-like DNA-binding domain superfamily/Winged helix DNA-binding domain"/>
    <property type="match status" value="1"/>
</dbReference>
<dbReference type="InterPro" id="IPR002577">
    <property type="entry name" value="HTH_HxlR"/>
</dbReference>
<keyword evidence="1" id="KW-0805">Transcription regulation</keyword>
<organism evidence="5 6">
    <name type="scientific">Chitinophaga dinghuensis</name>
    <dbReference type="NCBI Taxonomy" id="1539050"/>
    <lineage>
        <taxon>Bacteria</taxon>
        <taxon>Pseudomonadati</taxon>
        <taxon>Bacteroidota</taxon>
        <taxon>Chitinophagia</taxon>
        <taxon>Chitinophagales</taxon>
        <taxon>Chitinophagaceae</taxon>
        <taxon>Chitinophaga</taxon>
    </lineage>
</organism>